<proteinExistence type="predicted"/>
<sequence>MDYQPPAGPTNIIQSTAGAIPVVNEKACLGQFYPVRPFEFSSLGNFYPVRPFNAFGFGLRN</sequence>
<gene>
    <name evidence="1" type="ORF">LAZ67_3003152</name>
</gene>
<dbReference type="EMBL" id="CP092865">
    <property type="protein sequence ID" value="UYV65112.1"/>
    <property type="molecule type" value="Genomic_DNA"/>
</dbReference>
<evidence type="ECO:0000313" key="1">
    <source>
        <dbReference type="EMBL" id="UYV65112.1"/>
    </source>
</evidence>
<evidence type="ECO:0000313" key="2">
    <source>
        <dbReference type="Proteomes" id="UP001235939"/>
    </source>
</evidence>
<protein>
    <submittedName>
        <fullName evidence="1">Uncharacterized protein</fullName>
    </submittedName>
</protein>
<dbReference type="Proteomes" id="UP001235939">
    <property type="component" value="Chromosome 03"/>
</dbReference>
<reference evidence="1 2" key="1">
    <citation type="submission" date="2022-01" db="EMBL/GenBank/DDBJ databases">
        <title>A chromosomal length assembly of Cordylochernes scorpioides.</title>
        <authorList>
            <person name="Zeh D."/>
            <person name="Zeh J."/>
        </authorList>
    </citation>
    <scope>NUCLEOTIDE SEQUENCE [LARGE SCALE GENOMIC DNA]</scope>
    <source>
        <strain evidence="1">IN4F17</strain>
        <tissue evidence="1">Whole Body</tissue>
    </source>
</reference>
<keyword evidence="2" id="KW-1185">Reference proteome</keyword>
<accession>A0ABY6K8F0</accession>
<name>A0ABY6K8F0_9ARAC</name>
<organism evidence="1 2">
    <name type="scientific">Cordylochernes scorpioides</name>
    <dbReference type="NCBI Taxonomy" id="51811"/>
    <lineage>
        <taxon>Eukaryota</taxon>
        <taxon>Metazoa</taxon>
        <taxon>Ecdysozoa</taxon>
        <taxon>Arthropoda</taxon>
        <taxon>Chelicerata</taxon>
        <taxon>Arachnida</taxon>
        <taxon>Pseudoscorpiones</taxon>
        <taxon>Cheliferoidea</taxon>
        <taxon>Chernetidae</taxon>
        <taxon>Cordylochernes</taxon>
    </lineage>
</organism>